<evidence type="ECO:0000256" key="8">
    <source>
        <dbReference type="ARBA" id="ARBA00048367"/>
    </source>
</evidence>
<evidence type="ECO:0000256" key="3">
    <source>
        <dbReference type="ARBA" id="ARBA00022679"/>
    </source>
</evidence>
<dbReference type="SMART" id="SM00220">
    <property type="entry name" value="S_TKc"/>
    <property type="match status" value="1"/>
</dbReference>
<dbReference type="CDD" id="cd07833">
    <property type="entry name" value="STKc_CDKL"/>
    <property type="match status" value="1"/>
</dbReference>
<evidence type="ECO:0000256" key="10">
    <source>
        <dbReference type="RuleBase" id="RU000304"/>
    </source>
</evidence>
<organism evidence="13 14">
    <name type="scientific">Paramecium sonneborni</name>
    <dbReference type="NCBI Taxonomy" id="65129"/>
    <lineage>
        <taxon>Eukaryota</taxon>
        <taxon>Sar</taxon>
        <taxon>Alveolata</taxon>
        <taxon>Ciliophora</taxon>
        <taxon>Intramacronucleata</taxon>
        <taxon>Oligohymenophorea</taxon>
        <taxon>Peniculida</taxon>
        <taxon>Parameciidae</taxon>
        <taxon>Paramecium</taxon>
    </lineage>
</organism>
<name>A0A8S1LPA2_9CILI</name>
<dbReference type="PANTHER" id="PTHR24055">
    <property type="entry name" value="MITOGEN-ACTIVATED PROTEIN KINASE"/>
    <property type="match status" value="1"/>
</dbReference>
<evidence type="ECO:0000256" key="11">
    <source>
        <dbReference type="SAM" id="MobiDB-lite"/>
    </source>
</evidence>
<sequence>MNKYEVKGVVGEGAYGIVLKCENKENNQIVAIKKFKETEDNEIVKKSIQREVKMLRQLKHPNIIDLFEAFKRKGRIYLVFEYVEKNLLEVLQASPNGLDQGYLKRIAFQLLKAMEFIHFHDIVHRDIKPENILIDNENNLKLIDFGFARSLNLPDTLTDYVATRWYRSPELLLNYQTYGKGVDLWAIGCLLCELTDGEPMFPGENETDQLYLIQKTLGPLTHEQMEVFQKNPRFLGMKFPEIGKPETIERRYLGKLPQKAIGLVKGLLRMDPKERFTCLDALKHPYFADYPEAQEYIKQIESRQNQVQNDLNQKRDSLISQQKQQNQIGHTNQIRTKNIKPVPNFLSSHVLMQSTAYNYKISDQNTAERELPNMKKTISVDKLPQTQYNGFSIGNGFSFAPSKNQQLKANQQLKQSQPQIKIQNLNIIYNANTYNYQQQQQQQQQQQPQQQQRKIIKKKS</sequence>
<dbReference type="InterPro" id="IPR008271">
    <property type="entry name" value="Ser/Thr_kinase_AS"/>
</dbReference>
<accession>A0A8S1LPA2</accession>
<feature type="domain" description="Protein kinase" evidence="12">
    <location>
        <begin position="4"/>
        <end position="287"/>
    </location>
</feature>
<comment type="catalytic activity">
    <reaction evidence="7">
        <text>L-threonyl-[protein] + ATP = O-phospho-L-threonyl-[protein] + ADP + H(+)</text>
        <dbReference type="Rhea" id="RHEA:46608"/>
        <dbReference type="Rhea" id="RHEA-COMP:11060"/>
        <dbReference type="Rhea" id="RHEA-COMP:11605"/>
        <dbReference type="ChEBI" id="CHEBI:15378"/>
        <dbReference type="ChEBI" id="CHEBI:30013"/>
        <dbReference type="ChEBI" id="CHEBI:30616"/>
        <dbReference type="ChEBI" id="CHEBI:61977"/>
        <dbReference type="ChEBI" id="CHEBI:456216"/>
        <dbReference type="EC" id="2.7.11.22"/>
    </reaction>
</comment>
<comment type="caution">
    <text evidence="13">The sequence shown here is derived from an EMBL/GenBank/DDBJ whole genome shotgun (WGS) entry which is preliminary data.</text>
</comment>
<dbReference type="PROSITE" id="PS00108">
    <property type="entry name" value="PROTEIN_KINASE_ST"/>
    <property type="match status" value="1"/>
</dbReference>
<comment type="similarity">
    <text evidence="10">Belongs to the protein kinase superfamily.</text>
</comment>
<dbReference type="FunFam" id="1.10.510.10:FF:001072">
    <property type="entry name" value="Uncharacterized protein"/>
    <property type="match status" value="1"/>
</dbReference>
<dbReference type="Proteomes" id="UP000692954">
    <property type="component" value="Unassembled WGS sequence"/>
</dbReference>
<keyword evidence="3" id="KW-0808">Transferase</keyword>
<evidence type="ECO:0000256" key="7">
    <source>
        <dbReference type="ARBA" id="ARBA00047811"/>
    </source>
</evidence>
<dbReference type="AlphaFoldDB" id="A0A8S1LPA2"/>
<evidence type="ECO:0000256" key="6">
    <source>
        <dbReference type="ARBA" id="ARBA00022840"/>
    </source>
</evidence>
<dbReference type="GO" id="GO:0004693">
    <property type="term" value="F:cyclin-dependent protein serine/threonine kinase activity"/>
    <property type="evidence" value="ECO:0007669"/>
    <property type="project" value="UniProtKB-EC"/>
</dbReference>
<evidence type="ECO:0000256" key="9">
    <source>
        <dbReference type="PROSITE-ProRule" id="PRU10141"/>
    </source>
</evidence>
<keyword evidence="14" id="KW-1185">Reference proteome</keyword>
<dbReference type="PROSITE" id="PS50011">
    <property type="entry name" value="PROTEIN_KINASE_DOM"/>
    <property type="match status" value="1"/>
</dbReference>
<keyword evidence="5" id="KW-0418">Kinase</keyword>
<dbReference type="InterPro" id="IPR050117">
    <property type="entry name" value="MAPK"/>
</dbReference>
<keyword evidence="2 10" id="KW-0723">Serine/threonine-protein kinase</keyword>
<evidence type="ECO:0000313" key="13">
    <source>
        <dbReference type="EMBL" id="CAD8070108.1"/>
    </source>
</evidence>
<keyword evidence="6 9" id="KW-0067">ATP-binding</keyword>
<dbReference type="EC" id="2.7.11.22" evidence="1"/>
<dbReference type="InterPro" id="IPR017441">
    <property type="entry name" value="Protein_kinase_ATP_BS"/>
</dbReference>
<proteinExistence type="inferred from homology"/>
<feature type="region of interest" description="Disordered" evidence="11">
    <location>
        <begin position="439"/>
        <end position="460"/>
    </location>
</feature>
<dbReference type="GO" id="GO:0005524">
    <property type="term" value="F:ATP binding"/>
    <property type="evidence" value="ECO:0007669"/>
    <property type="project" value="UniProtKB-UniRule"/>
</dbReference>
<dbReference type="Pfam" id="PF00069">
    <property type="entry name" value="Pkinase"/>
    <property type="match status" value="1"/>
</dbReference>
<feature type="compositionally biased region" description="Low complexity" evidence="11">
    <location>
        <begin position="439"/>
        <end position="452"/>
    </location>
</feature>
<dbReference type="PROSITE" id="PS00107">
    <property type="entry name" value="PROTEIN_KINASE_ATP"/>
    <property type="match status" value="1"/>
</dbReference>
<evidence type="ECO:0000256" key="2">
    <source>
        <dbReference type="ARBA" id="ARBA00022527"/>
    </source>
</evidence>
<evidence type="ECO:0000259" key="12">
    <source>
        <dbReference type="PROSITE" id="PS50011"/>
    </source>
</evidence>
<evidence type="ECO:0000256" key="5">
    <source>
        <dbReference type="ARBA" id="ARBA00022777"/>
    </source>
</evidence>
<gene>
    <name evidence="13" type="ORF">PSON_ATCC_30995.1.T0260220</name>
</gene>
<reference evidence="13" key="1">
    <citation type="submission" date="2021-01" db="EMBL/GenBank/DDBJ databases">
        <authorList>
            <consortium name="Genoscope - CEA"/>
            <person name="William W."/>
        </authorList>
    </citation>
    <scope>NUCLEOTIDE SEQUENCE</scope>
</reference>
<dbReference type="EMBL" id="CAJJDN010000026">
    <property type="protein sequence ID" value="CAD8070108.1"/>
    <property type="molecule type" value="Genomic_DNA"/>
</dbReference>
<evidence type="ECO:0000256" key="4">
    <source>
        <dbReference type="ARBA" id="ARBA00022741"/>
    </source>
</evidence>
<dbReference type="OrthoDB" id="548217at2759"/>
<evidence type="ECO:0000313" key="14">
    <source>
        <dbReference type="Proteomes" id="UP000692954"/>
    </source>
</evidence>
<evidence type="ECO:0000256" key="1">
    <source>
        <dbReference type="ARBA" id="ARBA00012425"/>
    </source>
</evidence>
<protein>
    <recommendedName>
        <fullName evidence="1">cyclin-dependent kinase</fullName>
        <ecNumber evidence="1">2.7.11.22</ecNumber>
    </recommendedName>
</protein>
<comment type="catalytic activity">
    <reaction evidence="8">
        <text>L-seryl-[protein] + ATP = O-phospho-L-seryl-[protein] + ADP + H(+)</text>
        <dbReference type="Rhea" id="RHEA:17989"/>
        <dbReference type="Rhea" id="RHEA-COMP:9863"/>
        <dbReference type="Rhea" id="RHEA-COMP:11604"/>
        <dbReference type="ChEBI" id="CHEBI:15378"/>
        <dbReference type="ChEBI" id="CHEBI:29999"/>
        <dbReference type="ChEBI" id="CHEBI:30616"/>
        <dbReference type="ChEBI" id="CHEBI:83421"/>
        <dbReference type="ChEBI" id="CHEBI:456216"/>
        <dbReference type="EC" id="2.7.11.22"/>
    </reaction>
</comment>
<dbReference type="FunFam" id="3.30.200.20:FF:000049">
    <property type="entry name" value="cyclin-dependent kinase-like 1 isoform X1"/>
    <property type="match status" value="1"/>
</dbReference>
<keyword evidence="4 9" id="KW-0547">Nucleotide-binding</keyword>
<dbReference type="InterPro" id="IPR000719">
    <property type="entry name" value="Prot_kinase_dom"/>
</dbReference>
<feature type="binding site" evidence="9">
    <location>
        <position position="34"/>
    </location>
    <ligand>
        <name>ATP</name>
        <dbReference type="ChEBI" id="CHEBI:30616"/>
    </ligand>
</feature>